<name>A0AAD8NDV2_TARER</name>
<feature type="compositionally biased region" description="Low complexity" evidence="4">
    <location>
        <begin position="310"/>
        <end position="320"/>
    </location>
</feature>
<sequence>MGKRRWVSLIKRFFISQTCENRSKEQKKRWVFGRHKLKRLTSQSALAERPKSAEKKVKPEDLLVGQETGESQQVCDGEVCVKEREIFAAIKIQTAFRGLLARKALRALQGLVRLQAIIRGHLVRHQAVTTLKRLQSVVNIHSQACAKRIQVANCTFHDNHQENRGNDIKIDMNRQRRWDDSILTKEDEDAMLRNKREAAMRRERIREYALNHRMSTESEQSKVNKKWRYWLEHWVDTELAKQEDQQNLRKRDEFESQKVKLKNLKLTDTPNHLPRTSRHRKQRSIGEEHLGSPSFPTYMAATESARARARSLSSPQLRPLNVDTRSASNSPYKHKLLSPISSINSDASTSSRVRYANGRVGFSQKSPSLKGFPGHVKSRKDSKNLSFSSESSMPNWDQVENLR</sequence>
<feature type="domain" description="DUF4005" evidence="5">
    <location>
        <begin position="281"/>
        <end position="352"/>
    </location>
</feature>
<dbReference type="Pfam" id="PF00612">
    <property type="entry name" value="IQ"/>
    <property type="match status" value="2"/>
</dbReference>
<dbReference type="InterPro" id="IPR000048">
    <property type="entry name" value="IQ_motif_EF-hand-BS"/>
</dbReference>
<feature type="region of interest" description="Disordered" evidence="4">
    <location>
        <begin position="359"/>
        <end position="403"/>
    </location>
</feature>
<dbReference type="PROSITE" id="PS50096">
    <property type="entry name" value="IQ"/>
    <property type="match status" value="2"/>
</dbReference>
<comment type="subunit">
    <text evidence="3">Binds to multiple calmodulin (CaM) in the presence of Ca(2+) and CaM-like proteins.</text>
</comment>
<dbReference type="Pfam" id="PF13178">
    <property type="entry name" value="DUF4005"/>
    <property type="match status" value="1"/>
</dbReference>
<reference evidence="6" key="1">
    <citation type="journal article" date="2023" name="bioRxiv">
        <title>Improved chromosome-level genome assembly for marigold (Tagetes erecta).</title>
        <authorList>
            <person name="Jiang F."/>
            <person name="Yuan L."/>
            <person name="Wang S."/>
            <person name="Wang H."/>
            <person name="Xu D."/>
            <person name="Wang A."/>
            <person name="Fan W."/>
        </authorList>
    </citation>
    <scope>NUCLEOTIDE SEQUENCE</scope>
    <source>
        <strain evidence="6">WSJ</strain>
        <tissue evidence="6">Leaf</tissue>
    </source>
</reference>
<dbReference type="GO" id="GO:0005516">
    <property type="term" value="F:calmodulin binding"/>
    <property type="evidence" value="ECO:0007669"/>
    <property type="project" value="UniProtKB-KW"/>
</dbReference>
<keyword evidence="7" id="KW-1185">Reference proteome</keyword>
<feature type="compositionally biased region" description="Polar residues" evidence="4">
    <location>
        <begin position="384"/>
        <end position="395"/>
    </location>
</feature>
<comment type="similarity">
    <text evidence="2">Belongs to the IQD family.</text>
</comment>
<comment type="caution">
    <text evidence="6">The sequence shown here is derived from an EMBL/GenBank/DDBJ whole genome shotgun (WGS) entry which is preliminary data.</text>
</comment>
<evidence type="ECO:0000256" key="2">
    <source>
        <dbReference type="ARBA" id="ARBA00024341"/>
    </source>
</evidence>
<dbReference type="AlphaFoldDB" id="A0AAD8NDV2"/>
<evidence type="ECO:0000313" key="6">
    <source>
        <dbReference type="EMBL" id="KAK1412170.1"/>
    </source>
</evidence>
<dbReference type="CDD" id="cd23767">
    <property type="entry name" value="IQCD"/>
    <property type="match status" value="1"/>
</dbReference>
<proteinExistence type="inferred from homology"/>
<evidence type="ECO:0000256" key="1">
    <source>
        <dbReference type="ARBA" id="ARBA00022860"/>
    </source>
</evidence>
<organism evidence="6 7">
    <name type="scientific">Tagetes erecta</name>
    <name type="common">African marigold</name>
    <dbReference type="NCBI Taxonomy" id="13708"/>
    <lineage>
        <taxon>Eukaryota</taxon>
        <taxon>Viridiplantae</taxon>
        <taxon>Streptophyta</taxon>
        <taxon>Embryophyta</taxon>
        <taxon>Tracheophyta</taxon>
        <taxon>Spermatophyta</taxon>
        <taxon>Magnoliopsida</taxon>
        <taxon>eudicotyledons</taxon>
        <taxon>Gunneridae</taxon>
        <taxon>Pentapetalae</taxon>
        <taxon>asterids</taxon>
        <taxon>campanulids</taxon>
        <taxon>Asterales</taxon>
        <taxon>Asteraceae</taxon>
        <taxon>Asteroideae</taxon>
        <taxon>Heliantheae alliance</taxon>
        <taxon>Tageteae</taxon>
        <taxon>Tagetes</taxon>
    </lineage>
</organism>
<evidence type="ECO:0000256" key="3">
    <source>
        <dbReference type="ARBA" id="ARBA00024378"/>
    </source>
</evidence>
<dbReference type="SMART" id="SM00015">
    <property type="entry name" value="IQ"/>
    <property type="match status" value="2"/>
</dbReference>
<evidence type="ECO:0000256" key="4">
    <source>
        <dbReference type="SAM" id="MobiDB-lite"/>
    </source>
</evidence>
<dbReference type="PANTHER" id="PTHR32295">
    <property type="entry name" value="IQ-DOMAIN 5-RELATED"/>
    <property type="match status" value="1"/>
</dbReference>
<protein>
    <recommendedName>
        <fullName evidence="5">DUF4005 domain-containing protein</fullName>
    </recommendedName>
</protein>
<dbReference type="Gene3D" id="1.20.5.190">
    <property type="match status" value="1"/>
</dbReference>
<dbReference type="EMBL" id="JAUHHV010000009">
    <property type="protein sequence ID" value="KAK1412170.1"/>
    <property type="molecule type" value="Genomic_DNA"/>
</dbReference>
<gene>
    <name evidence="6" type="ORF">QVD17_33188</name>
</gene>
<dbReference type="InterPro" id="IPR025064">
    <property type="entry name" value="DUF4005"/>
</dbReference>
<evidence type="ECO:0000313" key="7">
    <source>
        <dbReference type="Proteomes" id="UP001229421"/>
    </source>
</evidence>
<dbReference type="PANTHER" id="PTHR32295:SF41">
    <property type="entry name" value="PROTEIN IQ-DOMAIN 11"/>
    <property type="match status" value="1"/>
</dbReference>
<dbReference type="Proteomes" id="UP001229421">
    <property type="component" value="Unassembled WGS sequence"/>
</dbReference>
<feature type="region of interest" description="Disordered" evidence="4">
    <location>
        <begin position="268"/>
        <end position="336"/>
    </location>
</feature>
<accession>A0AAD8NDV2</accession>
<keyword evidence="1" id="KW-0112">Calmodulin-binding</keyword>
<evidence type="ECO:0000259" key="5">
    <source>
        <dbReference type="Pfam" id="PF13178"/>
    </source>
</evidence>